<keyword evidence="3" id="KW-1185">Reference proteome</keyword>
<evidence type="ECO:0000313" key="2">
    <source>
        <dbReference type="EMBL" id="KNE89629.1"/>
    </source>
</evidence>
<accession>A0A0L0USB1</accession>
<reference evidence="3" key="1">
    <citation type="submission" date="2014-03" db="EMBL/GenBank/DDBJ databases">
        <title>The Genome Sequence of Puccinia striiformis f. sp. tritici PST-78.</title>
        <authorList>
            <consortium name="The Broad Institute Genome Sequencing Platform"/>
            <person name="Cuomo C."/>
            <person name="Hulbert S."/>
            <person name="Chen X."/>
            <person name="Walker B."/>
            <person name="Young S.K."/>
            <person name="Zeng Q."/>
            <person name="Gargeya S."/>
            <person name="Fitzgerald M."/>
            <person name="Haas B."/>
            <person name="Abouelleil A."/>
            <person name="Alvarado L."/>
            <person name="Arachchi H.M."/>
            <person name="Berlin A.M."/>
            <person name="Chapman S.B."/>
            <person name="Goldberg J."/>
            <person name="Griggs A."/>
            <person name="Gujja S."/>
            <person name="Hansen M."/>
            <person name="Howarth C."/>
            <person name="Imamovic A."/>
            <person name="Larimer J."/>
            <person name="McCowan C."/>
            <person name="Montmayeur A."/>
            <person name="Murphy C."/>
            <person name="Neiman D."/>
            <person name="Pearson M."/>
            <person name="Priest M."/>
            <person name="Roberts A."/>
            <person name="Saif S."/>
            <person name="Shea T."/>
            <person name="Sisk P."/>
            <person name="Sykes S."/>
            <person name="Wortman J."/>
            <person name="Nusbaum C."/>
            <person name="Birren B."/>
        </authorList>
    </citation>
    <scope>NUCLEOTIDE SEQUENCE [LARGE SCALE GENOMIC DNA]</scope>
    <source>
        <strain evidence="3">race PST-78</strain>
    </source>
</reference>
<dbReference type="EMBL" id="AJIL01000313">
    <property type="protein sequence ID" value="KNE89629.1"/>
    <property type="molecule type" value="Genomic_DNA"/>
</dbReference>
<feature type="region of interest" description="Disordered" evidence="1">
    <location>
        <begin position="282"/>
        <end position="346"/>
    </location>
</feature>
<dbReference type="AlphaFoldDB" id="A0A0L0USB1"/>
<organism evidence="2 3">
    <name type="scientific">Puccinia striiformis f. sp. tritici PST-78</name>
    <dbReference type="NCBI Taxonomy" id="1165861"/>
    <lineage>
        <taxon>Eukaryota</taxon>
        <taxon>Fungi</taxon>
        <taxon>Dikarya</taxon>
        <taxon>Basidiomycota</taxon>
        <taxon>Pucciniomycotina</taxon>
        <taxon>Pucciniomycetes</taxon>
        <taxon>Pucciniales</taxon>
        <taxon>Pucciniaceae</taxon>
        <taxon>Puccinia</taxon>
    </lineage>
</organism>
<sequence>MRCVAPSLEQHTASACEFLMSSTSRCRYHGTNPGVEVQPVAHAISLAGSSPYALSGSLLSQYGTDFQDFLVLRYGQIFQMVLGPNMGLPGLTRYRFDLSGIDGTAPIYLVQSSWGWRYDRTGPIVGKILGSSLSSENIPGKIFLVRSSRDSLSGEIFSVRPWCAHLHSPLGQLPPPYTPNSDLAANLTRFARSPNGDDVYWLDLYERSGLGPMNKLPGPVPLSNPSDVDQLAAVATSSLSSGLGPLVSPNLRDAFVSNAPMNKIPSLVGVLSMINDVSVASEGPPLSSFPDDPRDLTYSPPKATTARSKQRIRSSSHRPIKTAFINNQSRDSRGRFKPSSSTKRAPKVSVVSLRGSATLPPDISPVMSELEASRRVVMETAMNTFQNTVGTSASGACPFVFDHPNPFDPNLPSAPVLFAC</sequence>
<evidence type="ECO:0000256" key="1">
    <source>
        <dbReference type="SAM" id="MobiDB-lite"/>
    </source>
</evidence>
<evidence type="ECO:0000313" key="3">
    <source>
        <dbReference type="Proteomes" id="UP000054564"/>
    </source>
</evidence>
<proteinExistence type="predicted"/>
<protein>
    <submittedName>
        <fullName evidence="2">Uncharacterized protein</fullName>
    </submittedName>
</protein>
<gene>
    <name evidence="2" type="ORF">PSTG_16913</name>
</gene>
<dbReference type="Proteomes" id="UP000054564">
    <property type="component" value="Unassembled WGS sequence"/>
</dbReference>
<comment type="caution">
    <text evidence="2">The sequence shown here is derived from an EMBL/GenBank/DDBJ whole genome shotgun (WGS) entry which is preliminary data.</text>
</comment>
<name>A0A0L0USB1_9BASI</name>
<feature type="compositionally biased region" description="Basic residues" evidence="1">
    <location>
        <begin position="308"/>
        <end position="320"/>
    </location>
</feature>